<comment type="caution">
    <text evidence="2">The sequence shown here is derived from an EMBL/GenBank/DDBJ whole genome shotgun (WGS) entry which is preliminary data.</text>
</comment>
<proteinExistence type="predicted"/>
<evidence type="ECO:0000256" key="1">
    <source>
        <dbReference type="SAM" id="SignalP"/>
    </source>
</evidence>
<organism evidence="2 3">
    <name type="scientific">Novipirellula caenicola</name>
    <dbReference type="NCBI Taxonomy" id="1536901"/>
    <lineage>
        <taxon>Bacteria</taxon>
        <taxon>Pseudomonadati</taxon>
        <taxon>Planctomycetota</taxon>
        <taxon>Planctomycetia</taxon>
        <taxon>Pirellulales</taxon>
        <taxon>Pirellulaceae</taxon>
        <taxon>Novipirellula</taxon>
    </lineage>
</organism>
<keyword evidence="3" id="KW-1185">Reference proteome</keyword>
<evidence type="ECO:0008006" key="4">
    <source>
        <dbReference type="Google" id="ProtNLM"/>
    </source>
</evidence>
<keyword evidence="1" id="KW-0732">Signal</keyword>
<name>A0ABP9VM10_9BACT</name>
<dbReference type="EMBL" id="BAABRO010000002">
    <property type="protein sequence ID" value="GAA5506229.1"/>
    <property type="molecule type" value="Genomic_DNA"/>
</dbReference>
<dbReference type="Proteomes" id="UP001416858">
    <property type="component" value="Unassembled WGS sequence"/>
</dbReference>
<feature type="signal peptide" evidence="1">
    <location>
        <begin position="1"/>
        <end position="23"/>
    </location>
</feature>
<evidence type="ECO:0000313" key="3">
    <source>
        <dbReference type="Proteomes" id="UP001416858"/>
    </source>
</evidence>
<reference evidence="2 3" key="1">
    <citation type="submission" date="2024-02" db="EMBL/GenBank/DDBJ databases">
        <title>Rhodopirellula caenicola NBRC 110016.</title>
        <authorList>
            <person name="Ichikawa N."/>
            <person name="Katano-Makiyama Y."/>
            <person name="Hidaka K."/>
        </authorList>
    </citation>
    <scope>NUCLEOTIDE SEQUENCE [LARGE SCALE GENOMIC DNA]</scope>
    <source>
        <strain evidence="2 3">NBRC 110016</strain>
    </source>
</reference>
<gene>
    <name evidence="2" type="ORF">Rcae01_01681</name>
</gene>
<sequence>MHTAVRTLVLLGLSIGIGTQAQAQTSASIDFCVNVQNALAILAPNGPISLNHDGTAGIKSFAPQTFSAVCNDGDGATVTFATITGFVHDTLPLIARDVKLDLAIASSDTEAGWAVDVVSDQSDITNLVPDLSSQVQASSSGPGNVELQLTVSMDSGSVATLVPGTYCTTVYATITAN</sequence>
<accession>A0ABP9VM10</accession>
<evidence type="ECO:0000313" key="2">
    <source>
        <dbReference type="EMBL" id="GAA5506229.1"/>
    </source>
</evidence>
<feature type="chain" id="PRO_5046219223" description="Spore coat protein U domain-containing protein" evidence="1">
    <location>
        <begin position="24"/>
        <end position="177"/>
    </location>
</feature>
<protein>
    <recommendedName>
        <fullName evidence="4">Spore coat protein U domain-containing protein</fullName>
    </recommendedName>
</protein>